<organism evidence="2 3">
    <name type="scientific">Thalictrum thalictroides</name>
    <name type="common">Rue-anemone</name>
    <name type="synonym">Anemone thalictroides</name>
    <dbReference type="NCBI Taxonomy" id="46969"/>
    <lineage>
        <taxon>Eukaryota</taxon>
        <taxon>Viridiplantae</taxon>
        <taxon>Streptophyta</taxon>
        <taxon>Embryophyta</taxon>
        <taxon>Tracheophyta</taxon>
        <taxon>Spermatophyta</taxon>
        <taxon>Magnoliopsida</taxon>
        <taxon>Ranunculales</taxon>
        <taxon>Ranunculaceae</taxon>
        <taxon>Thalictroideae</taxon>
        <taxon>Thalictrum</taxon>
    </lineage>
</organism>
<dbReference type="AlphaFoldDB" id="A0A7J6VGA2"/>
<name>A0A7J6VGA2_THATH</name>
<evidence type="ECO:0000313" key="2">
    <source>
        <dbReference type="EMBL" id="KAF5183322.1"/>
    </source>
</evidence>
<gene>
    <name evidence="2" type="ORF">FRX31_027091</name>
</gene>
<comment type="caution">
    <text evidence="2">The sequence shown here is derived from an EMBL/GenBank/DDBJ whole genome shotgun (WGS) entry which is preliminary data.</text>
</comment>
<evidence type="ECO:0000256" key="1">
    <source>
        <dbReference type="SAM" id="MobiDB-lite"/>
    </source>
</evidence>
<evidence type="ECO:0000313" key="3">
    <source>
        <dbReference type="Proteomes" id="UP000554482"/>
    </source>
</evidence>
<accession>A0A7J6VGA2</accession>
<feature type="region of interest" description="Disordered" evidence="1">
    <location>
        <begin position="191"/>
        <end position="213"/>
    </location>
</feature>
<sequence>TSASTRKLDIPSQFLVISIHLGMDTVRQQQQQARRFRQRERRSTMTPSQLGQRRENARTSYHQRIRNRQNEDLRLQNERINMSWHEPRIKQVPHLPRTSSTSRLTYIRRQARNIQTPQVPGDENVQTTCLSDIRRQARNLNNDEYVRPTRLTDIRRQARNLNTIHSLANHGATLNMEQPNDLLSAGDEMLGLPVDEMPNENGISDLNASQELE</sequence>
<feature type="compositionally biased region" description="Polar residues" evidence="1">
    <location>
        <begin position="201"/>
        <end position="213"/>
    </location>
</feature>
<keyword evidence="3" id="KW-1185">Reference proteome</keyword>
<dbReference type="Proteomes" id="UP000554482">
    <property type="component" value="Unassembled WGS sequence"/>
</dbReference>
<feature type="region of interest" description="Disordered" evidence="1">
    <location>
        <begin position="30"/>
        <end position="60"/>
    </location>
</feature>
<dbReference type="EMBL" id="JABWDY010033579">
    <property type="protein sequence ID" value="KAF5183322.1"/>
    <property type="molecule type" value="Genomic_DNA"/>
</dbReference>
<protein>
    <submittedName>
        <fullName evidence="2">Uncharacterized protein</fullName>
    </submittedName>
</protein>
<reference evidence="2 3" key="1">
    <citation type="submission" date="2020-06" db="EMBL/GenBank/DDBJ databases">
        <title>Transcriptomic and genomic resources for Thalictrum thalictroides and T. hernandezii: Facilitating candidate gene discovery in an emerging model plant lineage.</title>
        <authorList>
            <person name="Arias T."/>
            <person name="Riano-Pachon D.M."/>
            <person name="Di Stilio V.S."/>
        </authorList>
    </citation>
    <scope>NUCLEOTIDE SEQUENCE [LARGE SCALE GENOMIC DNA]</scope>
    <source>
        <strain evidence="3">cv. WT478/WT964</strain>
        <tissue evidence="2">Leaves</tissue>
    </source>
</reference>
<proteinExistence type="predicted"/>
<feature type="non-terminal residue" evidence="2">
    <location>
        <position position="1"/>
    </location>
</feature>